<dbReference type="EMBL" id="GBXM01004326">
    <property type="protein sequence ID" value="JAI04252.1"/>
    <property type="molecule type" value="Transcribed_RNA"/>
</dbReference>
<protein>
    <submittedName>
        <fullName evidence="1">Uncharacterized protein</fullName>
    </submittedName>
</protein>
<proteinExistence type="predicted"/>
<reference evidence="1" key="1">
    <citation type="submission" date="2014-11" db="EMBL/GenBank/DDBJ databases">
        <authorList>
            <person name="Amaro Gonzalez C."/>
        </authorList>
    </citation>
    <scope>NUCLEOTIDE SEQUENCE</scope>
</reference>
<organism evidence="1">
    <name type="scientific">Anguilla anguilla</name>
    <name type="common">European freshwater eel</name>
    <name type="synonym">Muraena anguilla</name>
    <dbReference type="NCBI Taxonomy" id="7936"/>
    <lineage>
        <taxon>Eukaryota</taxon>
        <taxon>Metazoa</taxon>
        <taxon>Chordata</taxon>
        <taxon>Craniata</taxon>
        <taxon>Vertebrata</taxon>
        <taxon>Euteleostomi</taxon>
        <taxon>Actinopterygii</taxon>
        <taxon>Neopterygii</taxon>
        <taxon>Teleostei</taxon>
        <taxon>Anguilliformes</taxon>
        <taxon>Anguillidae</taxon>
        <taxon>Anguilla</taxon>
    </lineage>
</organism>
<reference evidence="1" key="2">
    <citation type="journal article" date="2015" name="Fish Shellfish Immunol.">
        <title>Early steps in the European eel (Anguilla anguilla)-Vibrio vulnificus interaction in the gills: Role of the RtxA13 toxin.</title>
        <authorList>
            <person name="Callol A."/>
            <person name="Pajuelo D."/>
            <person name="Ebbesson L."/>
            <person name="Teles M."/>
            <person name="MacKenzie S."/>
            <person name="Amaro C."/>
        </authorList>
    </citation>
    <scope>NUCLEOTIDE SEQUENCE</scope>
</reference>
<accession>A0A0E9XPD2</accession>
<dbReference type="AlphaFoldDB" id="A0A0E9XPD2"/>
<sequence length="28" mass="3107">MMTFQDSFGLLCPVGKKFAIAVQLKVPH</sequence>
<name>A0A0E9XPD2_ANGAN</name>
<evidence type="ECO:0000313" key="1">
    <source>
        <dbReference type="EMBL" id="JAI04252.1"/>
    </source>
</evidence>